<dbReference type="RefSeq" id="WP_060922744.1">
    <property type="nucleotide sequence ID" value="NZ_CBDRLI010000012.1"/>
</dbReference>
<keyword evidence="1" id="KW-0812">Transmembrane</keyword>
<feature type="transmembrane region" description="Helical" evidence="1">
    <location>
        <begin position="12"/>
        <end position="34"/>
    </location>
</feature>
<protein>
    <submittedName>
        <fullName evidence="3">PH domain-containing protein</fullName>
    </submittedName>
</protein>
<evidence type="ECO:0000313" key="3">
    <source>
        <dbReference type="EMBL" id="SDS96394.1"/>
    </source>
</evidence>
<accession>A0A1H1WH25</accession>
<dbReference type="GeneID" id="36299919"/>
<dbReference type="Proteomes" id="UP000182126">
    <property type="component" value="Chromosome I"/>
</dbReference>
<feature type="transmembrane region" description="Helical" evidence="1">
    <location>
        <begin position="40"/>
        <end position="60"/>
    </location>
</feature>
<feature type="transmembrane region" description="Helical" evidence="1">
    <location>
        <begin position="167"/>
        <end position="187"/>
    </location>
</feature>
<dbReference type="eggNOG" id="ENOG50329PM">
    <property type="taxonomic scope" value="Bacteria"/>
</dbReference>
<gene>
    <name evidence="3" type="ORF">SAMN04489809_3139</name>
</gene>
<keyword evidence="1" id="KW-0472">Membrane</keyword>
<dbReference type="EMBL" id="LT629770">
    <property type="protein sequence ID" value="SDS96394.1"/>
    <property type="molecule type" value="Genomic_DNA"/>
</dbReference>
<keyword evidence="1" id="KW-1133">Transmembrane helix</keyword>
<dbReference type="AlphaFoldDB" id="A0A1H1WH25"/>
<name>A0A1H1WH25_9MICO</name>
<evidence type="ECO:0000313" key="4">
    <source>
        <dbReference type="Proteomes" id="UP000182126"/>
    </source>
</evidence>
<feature type="domain" description="Low molecular weight protein antigen 6 PH" evidence="2">
    <location>
        <begin position="68"/>
        <end position="114"/>
    </location>
</feature>
<reference evidence="3 4" key="1">
    <citation type="submission" date="2016-10" db="EMBL/GenBank/DDBJ databases">
        <authorList>
            <person name="de Groot N.N."/>
        </authorList>
    </citation>
    <scope>NUCLEOTIDE SEQUENCE [LARGE SCALE GENOMIC DNA]</scope>
    <source>
        <strain evidence="3 4">DSM 15019</strain>
    </source>
</reference>
<proteinExistence type="predicted"/>
<evidence type="ECO:0000256" key="1">
    <source>
        <dbReference type="SAM" id="Phobius"/>
    </source>
</evidence>
<organism evidence="3 4">
    <name type="scientific">Microbacterium paraoxydans</name>
    <dbReference type="NCBI Taxonomy" id="199592"/>
    <lineage>
        <taxon>Bacteria</taxon>
        <taxon>Bacillati</taxon>
        <taxon>Actinomycetota</taxon>
        <taxon>Actinomycetes</taxon>
        <taxon>Micrococcales</taxon>
        <taxon>Microbacteriaceae</taxon>
        <taxon>Microbacterium</taxon>
    </lineage>
</organism>
<evidence type="ECO:0000259" key="2">
    <source>
        <dbReference type="Pfam" id="PF10756"/>
    </source>
</evidence>
<dbReference type="Pfam" id="PF10756">
    <property type="entry name" value="bPH_6"/>
    <property type="match status" value="1"/>
</dbReference>
<dbReference type="InterPro" id="IPR019692">
    <property type="entry name" value="CFP-6_PH"/>
</dbReference>
<sequence>MASPGHPEGARTYRAPSGTVVFVLSILLVLFLLGDTVVNGSIVQALLVAPWLLLGLWIVYETAFVSFVRVDQDGAVVQNLLRRTTFGWAHVQDIDMRWQLEFTLDDGRSLSCWGGPAKARPPRPSREEDAEVKVPSALRVLTSIRDLWSAAPATADAPIRRSWDGPALIALAVIVLWAVAALVVVNLG</sequence>